<name>A0A1Y6CXN5_9GAMM</name>
<evidence type="ECO:0000256" key="7">
    <source>
        <dbReference type="ARBA" id="ARBA00022741"/>
    </source>
</evidence>
<dbReference type="SMART" id="SM00260">
    <property type="entry name" value="CheW"/>
    <property type="match status" value="1"/>
</dbReference>
<dbReference type="InterPro" id="IPR005467">
    <property type="entry name" value="His_kinase_dom"/>
</dbReference>
<evidence type="ECO:0000256" key="9">
    <source>
        <dbReference type="ARBA" id="ARBA00023012"/>
    </source>
</evidence>
<evidence type="ECO:0000256" key="1">
    <source>
        <dbReference type="ARBA" id="ARBA00000085"/>
    </source>
</evidence>
<dbReference type="Gene3D" id="1.20.120.160">
    <property type="entry name" value="HPT domain"/>
    <property type="match status" value="1"/>
</dbReference>
<dbReference type="PROSITE" id="PS50851">
    <property type="entry name" value="CHEW"/>
    <property type="match status" value="1"/>
</dbReference>
<evidence type="ECO:0000256" key="5">
    <source>
        <dbReference type="ARBA" id="ARBA00022553"/>
    </source>
</evidence>
<dbReference type="SUPFAM" id="SSF47384">
    <property type="entry name" value="Homodimeric domain of signal transducing histidine kinase"/>
    <property type="match status" value="1"/>
</dbReference>
<dbReference type="InterPro" id="IPR051315">
    <property type="entry name" value="Bact_Chemotaxis_CheA"/>
</dbReference>
<keyword evidence="7" id="KW-0547">Nucleotide-binding</keyword>
<dbReference type="PROSITE" id="PS50109">
    <property type="entry name" value="HIS_KIN"/>
    <property type="match status" value="1"/>
</dbReference>
<dbReference type="PRINTS" id="PR00344">
    <property type="entry name" value="BCTRLSENSOR"/>
</dbReference>
<dbReference type="SUPFAM" id="SSF50341">
    <property type="entry name" value="CheW-like"/>
    <property type="match status" value="1"/>
</dbReference>
<dbReference type="PROSITE" id="PS50894">
    <property type="entry name" value="HPT"/>
    <property type="match status" value="1"/>
</dbReference>
<dbReference type="Gene3D" id="2.30.30.40">
    <property type="entry name" value="SH3 Domains"/>
    <property type="match status" value="1"/>
</dbReference>
<feature type="region of interest" description="Disordered" evidence="12">
    <location>
        <begin position="136"/>
        <end position="157"/>
    </location>
</feature>
<accession>A0A1Y6CXN5</accession>
<evidence type="ECO:0000256" key="6">
    <source>
        <dbReference type="ARBA" id="ARBA00022679"/>
    </source>
</evidence>
<evidence type="ECO:0000256" key="4">
    <source>
        <dbReference type="ARBA" id="ARBA00022500"/>
    </source>
</evidence>
<dbReference type="SMART" id="SM00073">
    <property type="entry name" value="HPT"/>
    <property type="match status" value="1"/>
</dbReference>
<dbReference type="SUPFAM" id="SSF55874">
    <property type="entry name" value="ATPase domain of HSP90 chaperone/DNA topoisomerase II/histidine kinase"/>
    <property type="match status" value="1"/>
</dbReference>
<dbReference type="SMART" id="SM01231">
    <property type="entry name" value="H-kinase_dim"/>
    <property type="match status" value="1"/>
</dbReference>
<dbReference type="Proteomes" id="UP000192923">
    <property type="component" value="Unassembled WGS sequence"/>
</dbReference>
<keyword evidence="9" id="KW-0902">Two-component regulatory system</keyword>
<reference evidence="16 17" key="1">
    <citation type="submission" date="2016-12" db="EMBL/GenBank/DDBJ databases">
        <authorList>
            <person name="Song W.-J."/>
            <person name="Kurnit D.M."/>
        </authorList>
    </citation>
    <scope>NUCLEOTIDE SEQUENCE [LARGE SCALE GENOMIC DNA]</scope>
    <source>
        <strain evidence="16 17">175</strain>
    </source>
</reference>
<keyword evidence="6" id="KW-0808">Transferase</keyword>
<keyword evidence="4" id="KW-0145">Chemotaxis</keyword>
<keyword evidence="8 16" id="KW-0418">Kinase</keyword>
<dbReference type="AlphaFoldDB" id="A0A1Y6CXN5"/>
<evidence type="ECO:0000256" key="11">
    <source>
        <dbReference type="PROSITE-ProRule" id="PRU00110"/>
    </source>
</evidence>
<evidence type="ECO:0000313" key="17">
    <source>
        <dbReference type="Proteomes" id="UP000192923"/>
    </source>
</evidence>
<dbReference type="SUPFAM" id="SSF47226">
    <property type="entry name" value="Histidine-containing phosphotransfer domain, HPT domain"/>
    <property type="match status" value="1"/>
</dbReference>
<dbReference type="Pfam" id="PF02895">
    <property type="entry name" value="H-kinase_dim"/>
    <property type="match status" value="1"/>
</dbReference>
<dbReference type="InterPro" id="IPR008207">
    <property type="entry name" value="Sig_transdc_His_kin_Hpt_dom"/>
</dbReference>
<evidence type="ECO:0000259" key="13">
    <source>
        <dbReference type="PROSITE" id="PS50109"/>
    </source>
</evidence>
<dbReference type="STRING" id="1760988.SAMN02949497_2457"/>
<feature type="modified residue" description="Phosphohistidine" evidence="11">
    <location>
        <position position="46"/>
    </location>
</feature>
<protein>
    <recommendedName>
        <fullName evidence="3">Chemotaxis protein CheA</fullName>
        <ecNumber evidence="2">2.7.13.3</ecNumber>
    </recommendedName>
</protein>
<dbReference type="InterPro" id="IPR036097">
    <property type="entry name" value="HisK_dim/P_sf"/>
</dbReference>
<dbReference type="PANTHER" id="PTHR43395">
    <property type="entry name" value="SENSOR HISTIDINE KINASE CHEA"/>
    <property type="match status" value="1"/>
</dbReference>
<comment type="function">
    <text evidence="10">Involved in the transmission of sensory signals from the chemoreceptors to the flagellar motors. CheA is autophosphorylated; it can transfer its phosphate group to either CheB or CheY.</text>
</comment>
<evidence type="ECO:0000256" key="2">
    <source>
        <dbReference type="ARBA" id="ARBA00012438"/>
    </source>
</evidence>
<dbReference type="Gene3D" id="3.30.565.10">
    <property type="entry name" value="Histidine kinase-like ATPase, C-terminal domain"/>
    <property type="match status" value="1"/>
</dbReference>
<dbReference type="Pfam" id="PF01584">
    <property type="entry name" value="CheW"/>
    <property type="match status" value="1"/>
</dbReference>
<dbReference type="InterPro" id="IPR003594">
    <property type="entry name" value="HATPase_dom"/>
</dbReference>
<dbReference type="Pfam" id="PF01627">
    <property type="entry name" value="Hpt"/>
    <property type="match status" value="1"/>
</dbReference>
<dbReference type="GO" id="GO:0006935">
    <property type="term" value="P:chemotaxis"/>
    <property type="evidence" value="ECO:0007669"/>
    <property type="project" value="UniProtKB-KW"/>
</dbReference>
<dbReference type="CDD" id="cd16916">
    <property type="entry name" value="HATPase_CheA-like"/>
    <property type="match status" value="1"/>
</dbReference>
<evidence type="ECO:0000259" key="14">
    <source>
        <dbReference type="PROSITE" id="PS50851"/>
    </source>
</evidence>
<dbReference type="InterPro" id="IPR002545">
    <property type="entry name" value="CheW-lke_dom"/>
</dbReference>
<dbReference type="OrthoDB" id="9803176at2"/>
<evidence type="ECO:0000259" key="15">
    <source>
        <dbReference type="PROSITE" id="PS50894"/>
    </source>
</evidence>
<feature type="compositionally biased region" description="Low complexity" evidence="12">
    <location>
        <begin position="142"/>
        <end position="153"/>
    </location>
</feature>
<dbReference type="InterPro" id="IPR036641">
    <property type="entry name" value="HPT_dom_sf"/>
</dbReference>
<feature type="domain" description="CheW-like" evidence="14">
    <location>
        <begin position="592"/>
        <end position="724"/>
    </location>
</feature>
<feature type="domain" description="Histidine kinase" evidence="13">
    <location>
        <begin position="314"/>
        <end position="590"/>
    </location>
</feature>
<keyword evidence="5 11" id="KW-0597">Phosphoprotein</keyword>
<organism evidence="16 17">
    <name type="scientific">Methylomagnum ishizawai</name>
    <dbReference type="NCBI Taxonomy" id="1760988"/>
    <lineage>
        <taxon>Bacteria</taxon>
        <taxon>Pseudomonadati</taxon>
        <taxon>Pseudomonadota</taxon>
        <taxon>Gammaproteobacteria</taxon>
        <taxon>Methylococcales</taxon>
        <taxon>Methylococcaceae</taxon>
        <taxon>Methylomagnum</taxon>
    </lineage>
</organism>
<dbReference type="CDD" id="cd00088">
    <property type="entry name" value="HPT"/>
    <property type="match status" value="1"/>
</dbReference>
<sequence>MNFDAAIQSYIAESRELLDTMEQSLMALENGGGDDDLIHAIFRAAHTIKGTGGIFGFDPIVHFTHDVESLLDRLRGGLLALDGDIVALLLRSCDHIRSLLEPVTAGEALDADLVEQGRALLGGLARYLGHGDGPERAASADVPVPVEEPTAEPVGGGMASADHWHISLRFGRDVLRNGMDPLSFLRYLAQLGELVDVATLTDALPEAPEMDPESCYLGFEIGLRSGAERDQIEGAFEFVRDDCAIRILPPHSKVSEYIQLIQDLPEDTVRLGEILVGSKALTQVELDWGLKLQVDEERVAAAGGAEHHRLLGEILVEEAVVPAKVVSAALDKQQQIKERKASENRFIRVEAEKLDQLVDLVGELVIAGANTQLLAHQAGAVEVIESAANLFRLVEELRNRALGLQMVQIGSTLQRFQRVVRDVGKELGKQVELYISGGETELDKSVIEQIGDPLMHLVRNALDHGIEPAAERLVKGKPEKARVELNAYHESGSIVIEVTDDGRGLDRDKILAKAVSRGLVGPGQNLPDGEVYNLIFEPGFSTADSISNLSGRGVGMDVVRRNVEALRGHVQLHSQLGSGTTVRIRLPLTLAIIDGFLVGLGPARYVIPMDMLVECLEHSGEDRAKAIREGYLNVRGKVLPILRLSEVLGVETQRVRRESVVVVRFGELTAGLVVDELLGEFQTVIKPLGALFGHLAPIGGSTILGSGEVALIIDVPGLLRRVQQHQHSQHGQTVSRALAATA</sequence>
<dbReference type="GO" id="GO:0000155">
    <property type="term" value="F:phosphorelay sensor kinase activity"/>
    <property type="evidence" value="ECO:0007669"/>
    <property type="project" value="InterPro"/>
</dbReference>
<evidence type="ECO:0000256" key="10">
    <source>
        <dbReference type="ARBA" id="ARBA00035100"/>
    </source>
</evidence>
<dbReference type="RefSeq" id="WP_085213061.1">
    <property type="nucleotide sequence ID" value="NZ_FXAM01000001.1"/>
</dbReference>
<dbReference type="GO" id="GO:0005737">
    <property type="term" value="C:cytoplasm"/>
    <property type="evidence" value="ECO:0007669"/>
    <property type="project" value="InterPro"/>
</dbReference>
<feature type="domain" description="HPt" evidence="15">
    <location>
        <begin position="1"/>
        <end position="103"/>
    </location>
</feature>
<dbReference type="InterPro" id="IPR036061">
    <property type="entry name" value="CheW-like_dom_sf"/>
</dbReference>
<dbReference type="InterPro" id="IPR004105">
    <property type="entry name" value="CheA-like_dim"/>
</dbReference>
<proteinExistence type="predicted"/>
<dbReference type="SMART" id="SM00387">
    <property type="entry name" value="HATPase_c"/>
    <property type="match status" value="1"/>
</dbReference>
<dbReference type="EC" id="2.7.13.3" evidence="2"/>
<dbReference type="InterPro" id="IPR036890">
    <property type="entry name" value="HATPase_C_sf"/>
</dbReference>
<keyword evidence="17" id="KW-1185">Reference proteome</keyword>
<dbReference type="InterPro" id="IPR004358">
    <property type="entry name" value="Sig_transdc_His_kin-like_C"/>
</dbReference>
<dbReference type="EMBL" id="FXAM01000001">
    <property type="protein sequence ID" value="SMF95111.1"/>
    <property type="molecule type" value="Genomic_DNA"/>
</dbReference>
<dbReference type="FunFam" id="3.30.565.10:FF:000016">
    <property type="entry name" value="Chemotaxis protein CheA, putative"/>
    <property type="match status" value="1"/>
</dbReference>
<evidence type="ECO:0000256" key="12">
    <source>
        <dbReference type="SAM" id="MobiDB-lite"/>
    </source>
</evidence>
<evidence type="ECO:0000313" key="16">
    <source>
        <dbReference type="EMBL" id="SMF95111.1"/>
    </source>
</evidence>
<evidence type="ECO:0000256" key="3">
    <source>
        <dbReference type="ARBA" id="ARBA00021495"/>
    </source>
</evidence>
<gene>
    <name evidence="16" type="ORF">SAMN02949497_2457</name>
</gene>
<evidence type="ECO:0000256" key="8">
    <source>
        <dbReference type="ARBA" id="ARBA00022777"/>
    </source>
</evidence>
<comment type="catalytic activity">
    <reaction evidence="1">
        <text>ATP + protein L-histidine = ADP + protein N-phospho-L-histidine.</text>
        <dbReference type="EC" id="2.7.13.3"/>
    </reaction>
</comment>
<dbReference type="PANTHER" id="PTHR43395:SF10">
    <property type="entry name" value="CHEMOTAXIS PROTEIN CHEA"/>
    <property type="match status" value="1"/>
</dbReference>
<dbReference type="Pfam" id="PF02518">
    <property type="entry name" value="HATPase_c"/>
    <property type="match status" value="1"/>
</dbReference>